<dbReference type="InterPro" id="IPR032675">
    <property type="entry name" value="LRR_dom_sf"/>
</dbReference>
<protein>
    <recommendedName>
        <fullName evidence="3">F-box domain-containing protein</fullName>
    </recommendedName>
</protein>
<dbReference type="Gene3D" id="3.80.10.10">
    <property type="entry name" value="Ribonuclease Inhibitor"/>
    <property type="match status" value="1"/>
</dbReference>
<organism evidence="1 2">
    <name type="scientific">Linnemannia gamsii</name>
    <dbReference type="NCBI Taxonomy" id="64522"/>
    <lineage>
        <taxon>Eukaryota</taxon>
        <taxon>Fungi</taxon>
        <taxon>Fungi incertae sedis</taxon>
        <taxon>Mucoromycota</taxon>
        <taxon>Mortierellomycotina</taxon>
        <taxon>Mortierellomycetes</taxon>
        <taxon>Mortierellales</taxon>
        <taxon>Mortierellaceae</taxon>
        <taxon>Linnemannia</taxon>
    </lineage>
</organism>
<evidence type="ECO:0000313" key="1">
    <source>
        <dbReference type="EMBL" id="KAG0298394.1"/>
    </source>
</evidence>
<evidence type="ECO:0000313" key="2">
    <source>
        <dbReference type="Proteomes" id="UP000823405"/>
    </source>
</evidence>
<dbReference type="Proteomes" id="UP000823405">
    <property type="component" value="Unassembled WGS sequence"/>
</dbReference>
<comment type="caution">
    <text evidence="1">The sequence shown here is derived from an EMBL/GenBank/DDBJ whole genome shotgun (WGS) entry which is preliminary data.</text>
</comment>
<dbReference type="OrthoDB" id="2398680at2759"/>
<sequence length="428" mass="49654">MIGLQSTHRVTQTTATTICSNNIDVVLSIPELTQLIVKHLRTSDIRSGILVNRHWNQHLAPSLWYSLNTLLNPWQRHFRSYDRTDQPQPPDVAPFIRDMIARHGQHVRHVTVTWNIVLEALSANSGCIHLSSLIVGQIMYHSTTKPLTVKTVAEALPHPPETVLVSTDTTVTPLVQWLHLPWISNIKEYRPGVINEDLRRKITVERFWSLVRQNPGLVQLKFPYLGPMNDLSKEYMIDTLLALKDLRDLDLELTLLDARMLMRLFPKLERLRIYNLDALVILPAHEQYNHLRSLGLRTYVKLSNVLKVMDHLPGLDELWIQGVAVEPITELRAAVAFPRIVPKSPREAVALPLIRSLQIEETLLRDDESLALFVRRFPRLVEFRAEVNEATEDALWNHCYYLEVISGKRGIIERWKRRRFDDQRKQRK</sequence>
<accession>A0A9P6UH57</accession>
<gene>
    <name evidence="1" type="ORF">BGZ97_004051</name>
</gene>
<dbReference type="EMBL" id="JAAAIN010001994">
    <property type="protein sequence ID" value="KAG0298394.1"/>
    <property type="molecule type" value="Genomic_DNA"/>
</dbReference>
<dbReference type="AlphaFoldDB" id="A0A9P6UH57"/>
<evidence type="ECO:0008006" key="3">
    <source>
        <dbReference type="Google" id="ProtNLM"/>
    </source>
</evidence>
<keyword evidence="2" id="KW-1185">Reference proteome</keyword>
<proteinExistence type="predicted"/>
<reference evidence="1" key="1">
    <citation type="journal article" date="2020" name="Fungal Divers.">
        <title>Resolving the Mortierellaceae phylogeny through synthesis of multi-gene phylogenetics and phylogenomics.</title>
        <authorList>
            <person name="Vandepol N."/>
            <person name="Liber J."/>
            <person name="Desiro A."/>
            <person name="Na H."/>
            <person name="Kennedy M."/>
            <person name="Barry K."/>
            <person name="Grigoriev I.V."/>
            <person name="Miller A.N."/>
            <person name="O'Donnell K."/>
            <person name="Stajich J.E."/>
            <person name="Bonito G."/>
        </authorList>
    </citation>
    <scope>NUCLEOTIDE SEQUENCE</scope>
    <source>
        <strain evidence="1">NVP60</strain>
    </source>
</reference>
<name>A0A9P6UH57_9FUNG</name>
<dbReference type="SUPFAM" id="SSF52047">
    <property type="entry name" value="RNI-like"/>
    <property type="match status" value="1"/>
</dbReference>